<sequence>MEQAHMYNETALFEKCIKFTQENGSDVIRTRGFSELCSECLSTILRADNLKAGEDLIFECAVAWATDECRRQKLPPTDANRRSVLGDLLYLIRFPTMDITYYTQNVSFRDILSDKEAVSIFQYFHGEERQLSHKFNKNERFRLKDMNPLTKKPSRKMKEFKMTKSEFIETRKMMRASPLNLLQEITPEPQESIPLLRPDSSNMQRVSRFRTYDGPWMQNGPPDAICFSCSSPIVLYGMEIFGAAVGAETYKVKLYLYNDLREEVRSNEVTITTDAIRRTYDVMFARPVRVPARRVFTAMVVIKGSPCNKGVGGSKLHAVDGITFEFADSNRSSNGTDVTVGQIPALLFNKTG</sequence>
<dbReference type="Gene3D" id="1.25.40.420">
    <property type="match status" value="1"/>
</dbReference>
<dbReference type="PANTHER" id="PTHR45774">
    <property type="entry name" value="BTB/POZ DOMAIN-CONTAINING"/>
    <property type="match status" value="1"/>
</dbReference>
<dbReference type="InterPro" id="IPR011705">
    <property type="entry name" value="BACK"/>
</dbReference>
<dbReference type="Gene3D" id="2.60.120.820">
    <property type="entry name" value="PHR domain"/>
    <property type="match status" value="1"/>
</dbReference>
<dbReference type="EMBL" id="JAIWYP010000011">
    <property type="protein sequence ID" value="KAH3734514.1"/>
    <property type="molecule type" value="Genomic_DNA"/>
</dbReference>
<evidence type="ECO:0000313" key="3">
    <source>
        <dbReference type="Proteomes" id="UP000828390"/>
    </source>
</evidence>
<comment type="caution">
    <text evidence="2">The sequence shown here is derived from an EMBL/GenBank/DDBJ whole genome shotgun (WGS) entry which is preliminary data.</text>
</comment>
<dbReference type="PANTHER" id="PTHR45774:SF3">
    <property type="entry name" value="BTB (POZ) DOMAIN-CONTAINING 2B-RELATED"/>
    <property type="match status" value="1"/>
</dbReference>
<dbReference type="InterPro" id="IPR038648">
    <property type="entry name" value="PHR_sf"/>
</dbReference>
<feature type="domain" description="BACK" evidence="1">
    <location>
        <begin position="2"/>
        <end position="107"/>
    </location>
</feature>
<reference evidence="2" key="1">
    <citation type="journal article" date="2019" name="bioRxiv">
        <title>The Genome of the Zebra Mussel, Dreissena polymorpha: A Resource for Invasive Species Research.</title>
        <authorList>
            <person name="McCartney M.A."/>
            <person name="Auch B."/>
            <person name="Kono T."/>
            <person name="Mallez S."/>
            <person name="Zhang Y."/>
            <person name="Obille A."/>
            <person name="Becker A."/>
            <person name="Abrahante J.E."/>
            <person name="Garbe J."/>
            <person name="Badalamenti J.P."/>
            <person name="Herman A."/>
            <person name="Mangelson H."/>
            <person name="Liachko I."/>
            <person name="Sullivan S."/>
            <person name="Sone E.D."/>
            <person name="Koren S."/>
            <person name="Silverstein K.A.T."/>
            <person name="Beckman K.B."/>
            <person name="Gohl D.M."/>
        </authorList>
    </citation>
    <scope>NUCLEOTIDE SEQUENCE</scope>
    <source>
        <strain evidence="2">Duluth1</strain>
        <tissue evidence="2">Whole animal</tissue>
    </source>
</reference>
<dbReference type="Pfam" id="PF08005">
    <property type="entry name" value="PHR"/>
    <property type="match status" value="1"/>
</dbReference>
<organism evidence="2 3">
    <name type="scientific">Dreissena polymorpha</name>
    <name type="common">Zebra mussel</name>
    <name type="synonym">Mytilus polymorpha</name>
    <dbReference type="NCBI Taxonomy" id="45954"/>
    <lineage>
        <taxon>Eukaryota</taxon>
        <taxon>Metazoa</taxon>
        <taxon>Spiralia</taxon>
        <taxon>Lophotrochozoa</taxon>
        <taxon>Mollusca</taxon>
        <taxon>Bivalvia</taxon>
        <taxon>Autobranchia</taxon>
        <taxon>Heteroconchia</taxon>
        <taxon>Euheterodonta</taxon>
        <taxon>Imparidentia</taxon>
        <taxon>Neoheterodontei</taxon>
        <taxon>Myida</taxon>
        <taxon>Dreissenoidea</taxon>
        <taxon>Dreissenidae</taxon>
        <taxon>Dreissena</taxon>
    </lineage>
</organism>
<keyword evidence="3" id="KW-1185">Reference proteome</keyword>
<dbReference type="Pfam" id="PF07707">
    <property type="entry name" value="BACK"/>
    <property type="match status" value="1"/>
</dbReference>
<dbReference type="SMART" id="SM00875">
    <property type="entry name" value="BACK"/>
    <property type="match status" value="1"/>
</dbReference>
<proteinExistence type="predicted"/>
<evidence type="ECO:0000313" key="2">
    <source>
        <dbReference type="EMBL" id="KAH3734514.1"/>
    </source>
</evidence>
<name>A0A9D4HVN5_DREPO</name>
<dbReference type="Proteomes" id="UP000828390">
    <property type="component" value="Unassembled WGS sequence"/>
</dbReference>
<dbReference type="InterPro" id="IPR012983">
    <property type="entry name" value="PHR"/>
</dbReference>
<reference evidence="2" key="2">
    <citation type="submission" date="2020-11" db="EMBL/GenBank/DDBJ databases">
        <authorList>
            <person name="McCartney M.A."/>
            <person name="Auch B."/>
            <person name="Kono T."/>
            <person name="Mallez S."/>
            <person name="Becker A."/>
            <person name="Gohl D.M."/>
            <person name="Silverstein K.A.T."/>
            <person name="Koren S."/>
            <person name="Bechman K.B."/>
            <person name="Herman A."/>
            <person name="Abrahante J.E."/>
            <person name="Garbe J."/>
        </authorList>
    </citation>
    <scope>NUCLEOTIDE SEQUENCE</scope>
    <source>
        <strain evidence="2">Duluth1</strain>
        <tissue evidence="2">Whole animal</tissue>
    </source>
</reference>
<gene>
    <name evidence="2" type="ORF">DPMN_040953</name>
</gene>
<dbReference type="GO" id="GO:0005829">
    <property type="term" value="C:cytosol"/>
    <property type="evidence" value="ECO:0007669"/>
    <property type="project" value="TreeGrafter"/>
</dbReference>
<dbReference type="GO" id="GO:0022008">
    <property type="term" value="P:neurogenesis"/>
    <property type="evidence" value="ECO:0007669"/>
    <property type="project" value="TreeGrafter"/>
</dbReference>
<accession>A0A9D4HVN5</accession>
<dbReference type="AlphaFoldDB" id="A0A9D4HVN5"/>
<protein>
    <recommendedName>
        <fullName evidence="1">BACK domain-containing protein</fullName>
    </recommendedName>
</protein>
<evidence type="ECO:0000259" key="1">
    <source>
        <dbReference type="SMART" id="SM00875"/>
    </source>
</evidence>